<protein>
    <submittedName>
        <fullName evidence="1">Uncharacterized protein</fullName>
    </submittedName>
</protein>
<organism evidence="1 2">
    <name type="scientific">Bacteroides intestinalis</name>
    <dbReference type="NCBI Taxonomy" id="329854"/>
    <lineage>
        <taxon>Bacteria</taxon>
        <taxon>Pseudomonadati</taxon>
        <taxon>Bacteroidota</taxon>
        <taxon>Bacteroidia</taxon>
        <taxon>Bacteroidales</taxon>
        <taxon>Bacteroidaceae</taxon>
        <taxon>Bacteroides</taxon>
    </lineage>
</organism>
<evidence type="ECO:0000313" key="2">
    <source>
        <dbReference type="Proteomes" id="UP000285650"/>
    </source>
</evidence>
<reference evidence="1 2" key="1">
    <citation type="submission" date="2018-08" db="EMBL/GenBank/DDBJ databases">
        <title>A genome reference for cultivated species of the human gut microbiota.</title>
        <authorList>
            <person name="Zou Y."/>
            <person name="Xue W."/>
            <person name="Luo G."/>
        </authorList>
    </citation>
    <scope>NUCLEOTIDE SEQUENCE [LARGE SCALE GENOMIC DNA]</scope>
    <source>
        <strain evidence="1 2">AM27-17</strain>
    </source>
</reference>
<evidence type="ECO:0000313" key="1">
    <source>
        <dbReference type="EMBL" id="RHE93801.1"/>
    </source>
</evidence>
<comment type="caution">
    <text evidence="1">The sequence shown here is derived from an EMBL/GenBank/DDBJ whole genome shotgun (WGS) entry which is preliminary data.</text>
</comment>
<dbReference type="EMBL" id="QSKV01000003">
    <property type="protein sequence ID" value="RHE93801.1"/>
    <property type="molecule type" value="Genomic_DNA"/>
</dbReference>
<name>A0A414LGM1_9BACE</name>
<proteinExistence type="predicted"/>
<dbReference type="Proteomes" id="UP000285650">
    <property type="component" value="Unassembled WGS sequence"/>
</dbReference>
<dbReference type="AlphaFoldDB" id="A0A414LGM1"/>
<gene>
    <name evidence="1" type="ORF">DW712_07000</name>
</gene>
<accession>A0A414LGM1</accession>
<sequence length="68" mass="7929">MVGNSLYLVSLLTCLLFLYCGCKSTHKNETNKQFIKKMRDKTTKILFYPAKKNKKILFILSLMILLPE</sequence>